<dbReference type="PANTHER" id="PTHR33066:SF2">
    <property type="entry name" value="FILAGGRIN-2-LIKE"/>
    <property type="match status" value="1"/>
</dbReference>
<evidence type="ECO:0000256" key="1">
    <source>
        <dbReference type="ARBA" id="ARBA00023125"/>
    </source>
</evidence>
<dbReference type="GeneID" id="140705698"/>
<gene>
    <name evidence="5" type="primary">LOC140705698</name>
</gene>
<dbReference type="Proteomes" id="UP001652642">
    <property type="component" value="Chromosome 3"/>
</dbReference>
<dbReference type="Gene3D" id="1.10.443.10">
    <property type="entry name" value="Intergrase catalytic core"/>
    <property type="match status" value="1"/>
</dbReference>
<keyword evidence="1" id="KW-0238">DNA-binding</keyword>
<evidence type="ECO:0000256" key="2">
    <source>
        <dbReference type="ARBA" id="ARBA00023172"/>
    </source>
</evidence>
<reference evidence="5" key="1">
    <citation type="submission" date="2025-08" db="UniProtKB">
        <authorList>
            <consortium name="RefSeq"/>
        </authorList>
    </citation>
    <scope>IDENTIFICATION</scope>
</reference>
<dbReference type="InterPro" id="IPR013762">
    <property type="entry name" value="Integrase-like_cat_sf"/>
</dbReference>
<sequence>MYGSGCCLSPSTRCKGFSLHRRLASGVTFQKKGSSGHKLHYTHFTKFRPHHKLGQVNANSFSSDVVHRSHSGLKEGKAFPACGPHTKASNSPAGIPTPCSSVSASGRTSARPHGINNGCLASRQAQNEITTGMAPSSLQPVVRPPKEAVESHPRVTKATVVVGLPATSSHGPTFSTAATVGSSYNGCEPHGLGGSLQRPHRECFVDLSSERPPHKPSRVDSSNKGLQGLSPHNTGSWCAGCNRQYHDPVLYQQAGRNKVSVLTLPRCTTLGMVLCPPCVSRCHSYSDNRELFSRHSKPSKKSVPRVGTERPHVSGIMPQMGPSSHRHVCFEQEQKVSRLCLKSREGSLIPGGRLHDSLEETFHLPVPADSSNSKDHSQDNPTQGLSHPGGPILATSTVVSSPPRDSHGRLQVSDDARLALQGLRVHSSPGRGIPSPDRLEDLPEIKEILDKSRKPSTKSLYKYKWDNFVRFASSKDLQTSPVSLRTLLIYLRHLFDLGLSVSTLKVYAAAIIAHQPFGSRSARLFTHPTVKTFFKGLINARPPVRAPIPQWSLTLVLNALMKHPFEPMSSCDLKFLSLKTLFLVAITSARRASELAALRSDSPYLQFYKDKVVLFPDISFLPKVVSEFHLNQPISLPTLFSDPSSDIERMLHSLDVKRALSYYVSRTKDFRGSHKLFLCYYGSRKGSAASAPALSRWLVSTVVLAYQLSKKDVPEGIRGHSTRSMATSTALLRGVDIPDICRAATWSKVSTFVTHYRLDLRAKKETSFGRAVLTSVLQ</sequence>
<dbReference type="InterPro" id="IPR010998">
    <property type="entry name" value="Integrase_recombinase_N"/>
</dbReference>
<feature type="compositionally biased region" description="Polar residues" evidence="3">
    <location>
        <begin position="87"/>
        <end position="108"/>
    </location>
</feature>
<proteinExistence type="predicted"/>
<feature type="region of interest" description="Disordered" evidence="3">
    <location>
        <begin position="85"/>
        <end position="110"/>
    </location>
</feature>
<keyword evidence="4" id="KW-1185">Reference proteome</keyword>
<evidence type="ECO:0000256" key="3">
    <source>
        <dbReference type="SAM" id="MobiDB-lite"/>
    </source>
</evidence>
<dbReference type="SUPFAM" id="SSF56349">
    <property type="entry name" value="DNA breaking-rejoining enzymes"/>
    <property type="match status" value="1"/>
</dbReference>
<dbReference type="Gene3D" id="1.10.150.130">
    <property type="match status" value="1"/>
</dbReference>
<protein>
    <recommendedName>
        <fullName evidence="6">Core-binding (CB) domain-containing protein</fullName>
    </recommendedName>
</protein>
<dbReference type="RefSeq" id="XP_072850340.1">
    <property type="nucleotide sequence ID" value="XM_072994239.1"/>
</dbReference>
<organism evidence="4 5">
    <name type="scientific">Pogona vitticeps</name>
    <name type="common">central bearded dragon</name>
    <dbReference type="NCBI Taxonomy" id="103695"/>
    <lineage>
        <taxon>Eukaryota</taxon>
        <taxon>Metazoa</taxon>
        <taxon>Chordata</taxon>
        <taxon>Craniata</taxon>
        <taxon>Vertebrata</taxon>
        <taxon>Euteleostomi</taxon>
        <taxon>Lepidosauria</taxon>
        <taxon>Squamata</taxon>
        <taxon>Bifurcata</taxon>
        <taxon>Unidentata</taxon>
        <taxon>Episquamata</taxon>
        <taxon>Toxicofera</taxon>
        <taxon>Iguania</taxon>
        <taxon>Acrodonta</taxon>
        <taxon>Agamidae</taxon>
        <taxon>Amphibolurinae</taxon>
        <taxon>Pogona</taxon>
    </lineage>
</organism>
<dbReference type="InterPro" id="IPR011010">
    <property type="entry name" value="DNA_brk_join_enz"/>
</dbReference>
<feature type="region of interest" description="Disordered" evidence="3">
    <location>
        <begin position="293"/>
        <end position="324"/>
    </location>
</feature>
<feature type="compositionally biased region" description="Basic residues" evidence="3">
    <location>
        <begin position="294"/>
        <end position="303"/>
    </location>
</feature>
<dbReference type="PANTHER" id="PTHR33066">
    <property type="entry name" value="INTEGRASE_SAM-LIKE_N DOMAIN-CONTAINING PROTEIN"/>
    <property type="match status" value="1"/>
</dbReference>
<evidence type="ECO:0008006" key="6">
    <source>
        <dbReference type="Google" id="ProtNLM"/>
    </source>
</evidence>
<feature type="region of interest" description="Disordered" evidence="3">
    <location>
        <begin position="364"/>
        <end position="409"/>
    </location>
</feature>
<evidence type="ECO:0000313" key="4">
    <source>
        <dbReference type="Proteomes" id="UP001652642"/>
    </source>
</evidence>
<dbReference type="SUPFAM" id="SSF47823">
    <property type="entry name" value="lambda integrase-like, N-terminal domain"/>
    <property type="match status" value="1"/>
</dbReference>
<evidence type="ECO:0000313" key="5">
    <source>
        <dbReference type="RefSeq" id="XP_072850340.1"/>
    </source>
</evidence>
<keyword evidence="2" id="KW-0233">DNA recombination</keyword>
<name>A0ABM5FY55_9SAUR</name>
<accession>A0ABM5FY55</accession>